<dbReference type="InterPro" id="IPR036163">
    <property type="entry name" value="HMA_dom_sf"/>
</dbReference>
<dbReference type="PROSITE" id="PS50846">
    <property type="entry name" value="HMA_2"/>
    <property type="match status" value="1"/>
</dbReference>
<reference evidence="2" key="1">
    <citation type="submission" date="2018-06" db="EMBL/GenBank/DDBJ databases">
        <authorList>
            <person name="Zhirakovskaya E."/>
        </authorList>
    </citation>
    <scope>NUCLEOTIDE SEQUENCE</scope>
</reference>
<accession>A0A3B1AZK3</accession>
<dbReference type="GO" id="GO:0046872">
    <property type="term" value="F:metal ion binding"/>
    <property type="evidence" value="ECO:0007669"/>
    <property type="project" value="InterPro"/>
</dbReference>
<evidence type="ECO:0000259" key="1">
    <source>
        <dbReference type="PROSITE" id="PS50846"/>
    </source>
</evidence>
<organism evidence="2">
    <name type="scientific">hydrothermal vent metagenome</name>
    <dbReference type="NCBI Taxonomy" id="652676"/>
    <lineage>
        <taxon>unclassified sequences</taxon>
        <taxon>metagenomes</taxon>
        <taxon>ecological metagenomes</taxon>
    </lineage>
</organism>
<dbReference type="InterPro" id="IPR006121">
    <property type="entry name" value="HMA_dom"/>
</dbReference>
<protein>
    <recommendedName>
        <fullName evidence="1">HMA domain-containing protein</fullName>
    </recommendedName>
</protein>
<proteinExistence type="predicted"/>
<gene>
    <name evidence="2" type="ORF">MNBD_GAMMA19-215</name>
</gene>
<dbReference type="Gene3D" id="3.30.70.100">
    <property type="match status" value="1"/>
</dbReference>
<sequence>MSETTSSKAGLDEVSDAFMVHRSLRMQGVHHQNDAQILQQCLVKQKGVKNVDIDVKRARLKITYDASQVGFGAIERALADTGYPPETNWWSRLKSGWYRYLDENAQANAKTKGGACCGNPSDIYANRRK</sequence>
<dbReference type="SUPFAM" id="SSF55008">
    <property type="entry name" value="HMA, heavy metal-associated domain"/>
    <property type="match status" value="1"/>
</dbReference>
<dbReference type="CDD" id="cd00371">
    <property type="entry name" value="HMA"/>
    <property type="match status" value="1"/>
</dbReference>
<dbReference type="EMBL" id="UOFV01000518">
    <property type="protein sequence ID" value="VAX05174.1"/>
    <property type="molecule type" value="Genomic_DNA"/>
</dbReference>
<name>A0A3B1AZK3_9ZZZZ</name>
<evidence type="ECO:0000313" key="2">
    <source>
        <dbReference type="EMBL" id="VAX05174.1"/>
    </source>
</evidence>
<feature type="domain" description="HMA" evidence="1">
    <location>
        <begin position="20"/>
        <end position="86"/>
    </location>
</feature>
<dbReference type="AlphaFoldDB" id="A0A3B1AZK3"/>